<reference evidence="20" key="1">
    <citation type="submission" date="2019-11" db="EMBL/GenBank/DDBJ databases">
        <authorList>
            <person name="Feng L."/>
        </authorList>
    </citation>
    <scope>NUCLEOTIDE SEQUENCE</scope>
    <source>
        <strain evidence="20">IbartlettiiLFYP30</strain>
    </source>
</reference>
<sequence>MTGFNTILEAVEDLKQGKMIIVVDDEDRENEGDLLMAADMVTPEAINFMAKYGRGLICMPALKEKFDEINLPLMVRNNTDSFKTAFTISIDGSNTTTGISAYDRCETIRQFTNKDAKESDFKTPGHMFPLVAKDGGVLVRNGHTEAAVDLAKIAGFSPVGVICEILKEDGTMARVDDLMKFKEEHDLKIITIADLIKYRKITEVTAQRVSSAKLPTSYGIFEIIGYRDKYNGEEHVALKYGDLDSENVLVRVHSECLTGDAFHSIKCDCGKQLNSAMEAISKNGSGLVIYLRQEGRGIGLINKIRAYHMQDKGYDTIEANLVLGFENDLRDFNMAAQILKDLGVNSIRLLSNNPDKLGQLEEYGIKINERVSTEEEITKYNIDYLRTKRDKMGHMLDIG</sequence>
<dbReference type="EC" id="4.1.99.12" evidence="18"/>
<dbReference type="GO" id="GO:0000287">
    <property type="term" value="F:magnesium ion binding"/>
    <property type="evidence" value="ECO:0007669"/>
    <property type="project" value="UniProtKB-UniRule"/>
</dbReference>
<dbReference type="FunFam" id="3.90.870.10:FF:000001">
    <property type="entry name" value="Riboflavin biosynthesis protein RibBA"/>
    <property type="match status" value="1"/>
</dbReference>
<dbReference type="PIRSF" id="PIRSF001259">
    <property type="entry name" value="RibA"/>
    <property type="match status" value="1"/>
</dbReference>
<dbReference type="EMBL" id="CACRUE010000024">
    <property type="protein sequence ID" value="VYT99651.1"/>
    <property type="molecule type" value="Genomic_DNA"/>
</dbReference>
<keyword evidence="15 18" id="KW-0456">Lyase</keyword>
<dbReference type="SUPFAM" id="SSF142695">
    <property type="entry name" value="RibA-like"/>
    <property type="match status" value="1"/>
</dbReference>
<dbReference type="HAMAP" id="MF_00179">
    <property type="entry name" value="RibA"/>
    <property type="match status" value="1"/>
</dbReference>
<dbReference type="GO" id="GO:0005525">
    <property type="term" value="F:GTP binding"/>
    <property type="evidence" value="ECO:0007669"/>
    <property type="project" value="UniProtKB-KW"/>
</dbReference>
<feature type="binding site" evidence="18">
    <location>
        <position position="356"/>
    </location>
    <ligand>
        <name>GTP</name>
        <dbReference type="ChEBI" id="CHEBI:37565"/>
    </ligand>
</feature>
<evidence type="ECO:0000256" key="2">
    <source>
        <dbReference type="ARBA" id="ARBA00001936"/>
    </source>
</evidence>
<evidence type="ECO:0000256" key="16">
    <source>
        <dbReference type="ARBA" id="ARBA00023268"/>
    </source>
</evidence>
<feature type="binding site" evidence="18">
    <location>
        <position position="269"/>
    </location>
    <ligand>
        <name>Zn(2+)</name>
        <dbReference type="ChEBI" id="CHEBI:29105"/>
        <note>catalytic</note>
    </ligand>
</feature>
<comment type="cofactor">
    <cofactor evidence="18">
        <name>Mg(2+)</name>
        <dbReference type="ChEBI" id="CHEBI:18420"/>
    </cofactor>
    <cofactor evidence="18">
        <name>Mn(2+)</name>
        <dbReference type="ChEBI" id="CHEBI:29035"/>
    </cofactor>
    <text evidence="18">Binds 2 divalent metal cations per subunit. Magnesium or manganese.</text>
</comment>
<comment type="cofactor">
    <cofactor evidence="2">
        <name>Mn(2+)</name>
        <dbReference type="ChEBI" id="CHEBI:29035"/>
    </cofactor>
</comment>
<dbReference type="HAMAP" id="MF_00180">
    <property type="entry name" value="RibB"/>
    <property type="match status" value="1"/>
</dbReference>
<keyword evidence="16 18" id="KW-0511">Multifunctional enzyme</keyword>
<feature type="binding site" evidence="18">
    <location>
        <position position="143"/>
    </location>
    <ligand>
        <name>Mg(2+)</name>
        <dbReference type="ChEBI" id="CHEBI:18420"/>
        <label>2</label>
    </ligand>
</feature>
<evidence type="ECO:0000256" key="13">
    <source>
        <dbReference type="ARBA" id="ARBA00023134"/>
    </source>
</evidence>
<comment type="pathway">
    <text evidence="5 18">Cofactor biosynthesis; riboflavin biosynthesis; 2-hydroxy-3-oxobutyl phosphate from D-ribulose 5-phosphate: step 1/1.</text>
</comment>
<dbReference type="GO" id="GO:0005829">
    <property type="term" value="C:cytosol"/>
    <property type="evidence" value="ECO:0007669"/>
    <property type="project" value="TreeGrafter"/>
</dbReference>
<feature type="binding site" evidence="18">
    <location>
        <position position="351"/>
    </location>
    <ligand>
        <name>GTP</name>
        <dbReference type="ChEBI" id="CHEBI:37565"/>
    </ligand>
</feature>
<dbReference type="GO" id="GO:0009231">
    <property type="term" value="P:riboflavin biosynthetic process"/>
    <property type="evidence" value="ECO:0007669"/>
    <property type="project" value="UniProtKB-UniRule"/>
</dbReference>
<feature type="binding site" evidence="18">
    <location>
        <position position="33"/>
    </location>
    <ligand>
        <name>D-ribulose 5-phosphate</name>
        <dbReference type="ChEBI" id="CHEBI:58121"/>
    </ligand>
</feature>
<dbReference type="PANTHER" id="PTHR21327:SF18">
    <property type="entry name" value="3,4-DIHYDROXY-2-BUTANONE 4-PHOSPHATE SYNTHASE"/>
    <property type="match status" value="1"/>
</dbReference>
<dbReference type="Gene3D" id="3.90.870.10">
    <property type="entry name" value="DHBP synthase"/>
    <property type="match status" value="1"/>
</dbReference>
<dbReference type="EC" id="3.5.4.25" evidence="18"/>
<dbReference type="InterPro" id="IPR000926">
    <property type="entry name" value="RibA"/>
</dbReference>
<dbReference type="HAMAP" id="MF_01283">
    <property type="entry name" value="RibBA"/>
    <property type="match status" value="1"/>
</dbReference>
<feature type="region of interest" description="GTP cyclohydrolase II" evidence="18">
    <location>
        <begin position="202"/>
        <end position="399"/>
    </location>
</feature>
<evidence type="ECO:0000256" key="1">
    <source>
        <dbReference type="ARBA" id="ARBA00000141"/>
    </source>
</evidence>
<dbReference type="InterPro" id="IPR036144">
    <property type="entry name" value="RibA-like_sf"/>
</dbReference>
<comment type="similarity">
    <text evidence="18">In the C-terminal section; belongs to the GTP cyclohydrolase II family.</text>
</comment>
<feature type="active site" description="Proton acceptor; for GTP cyclohydrolase activity" evidence="18">
    <location>
        <position position="328"/>
    </location>
</feature>
<comment type="catalytic activity">
    <reaction evidence="1 18">
        <text>D-ribulose 5-phosphate = (2S)-2-hydroxy-3-oxobutyl phosphate + formate + H(+)</text>
        <dbReference type="Rhea" id="RHEA:18457"/>
        <dbReference type="ChEBI" id="CHEBI:15378"/>
        <dbReference type="ChEBI" id="CHEBI:15740"/>
        <dbReference type="ChEBI" id="CHEBI:58121"/>
        <dbReference type="ChEBI" id="CHEBI:58830"/>
        <dbReference type="EC" id="4.1.99.12"/>
    </reaction>
</comment>
<feature type="binding site" evidence="18">
    <location>
        <position position="256"/>
    </location>
    <ligand>
        <name>Zn(2+)</name>
        <dbReference type="ChEBI" id="CHEBI:29105"/>
        <note>catalytic</note>
    </ligand>
</feature>
<dbReference type="GeneID" id="89564461"/>
<protein>
    <recommendedName>
        <fullName evidence="18">Riboflavin biosynthesis protein RibBA</fullName>
    </recommendedName>
    <domain>
        <recommendedName>
            <fullName evidence="18">3,4-dihydroxy-2-butanone 4-phosphate synthase</fullName>
            <shortName evidence="18">DHBP synthase</shortName>
            <ecNumber evidence="18">4.1.99.12</ecNumber>
        </recommendedName>
    </domain>
    <domain>
        <recommendedName>
            <fullName evidence="18">GTP cyclohydrolase-2</fullName>
            <ecNumber evidence="18">3.5.4.25</ecNumber>
        </recommendedName>
        <alternativeName>
            <fullName evidence="18">GTP cyclohydrolase II</fullName>
        </alternativeName>
    </domain>
</protein>
<evidence type="ECO:0000256" key="3">
    <source>
        <dbReference type="ARBA" id="ARBA00002284"/>
    </source>
</evidence>
<feature type="active site" description="Nucleophile; for GTP cyclohydrolase activity" evidence="18">
    <location>
        <position position="330"/>
    </location>
</feature>
<feature type="region of interest" description="DHBP synthase" evidence="18">
    <location>
        <begin position="1"/>
        <end position="201"/>
    </location>
</feature>
<keyword evidence="13 18" id="KW-0342">GTP-binding</keyword>
<dbReference type="InterPro" id="IPR017945">
    <property type="entry name" value="DHBP_synth_RibB-like_a/b_dom"/>
</dbReference>
<feature type="binding site" evidence="18">
    <location>
        <begin position="294"/>
        <end position="296"/>
    </location>
    <ligand>
        <name>GTP</name>
        <dbReference type="ChEBI" id="CHEBI:37565"/>
    </ligand>
</feature>
<dbReference type="InterPro" id="IPR000422">
    <property type="entry name" value="DHBP_synthase_RibB"/>
</dbReference>
<dbReference type="AlphaFoldDB" id="A0A6N3B711"/>
<feature type="binding site" evidence="18">
    <location>
        <position position="164"/>
    </location>
    <ligand>
        <name>D-ribulose 5-phosphate</name>
        <dbReference type="ChEBI" id="CHEBI:58121"/>
    </ligand>
</feature>
<keyword evidence="12 18" id="KW-0460">Magnesium</keyword>
<evidence type="ECO:0000256" key="8">
    <source>
        <dbReference type="ARBA" id="ARBA00022723"/>
    </source>
</evidence>
<feature type="site" description="Essential for DHBP synthase activity" evidence="18">
    <location>
        <position position="164"/>
    </location>
</feature>
<evidence type="ECO:0000256" key="4">
    <source>
        <dbReference type="ARBA" id="ARBA00004853"/>
    </source>
</evidence>
<keyword evidence="9 18" id="KW-0547">Nucleotide-binding</keyword>
<feature type="binding site" evidence="18">
    <location>
        <begin position="140"/>
        <end position="144"/>
    </location>
    <ligand>
        <name>D-ribulose 5-phosphate</name>
        <dbReference type="ChEBI" id="CHEBI:58121"/>
    </ligand>
</feature>
<dbReference type="InterPro" id="IPR016299">
    <property type="entry name" value="Riboflavin_synth_RibBA"/>
</dbReference>
<evidence type="ECO:0000256" key="7">
    <source>
        <dbReference type="ARBA" id="ARBA00022619"/>
    </source>
</evidence>
<dbReference type="InterPro" id="IPR032677">
    <property type="entry name" value="GTP_cyclohydro_II"/>
</dbReference>
<feature type="binding site" evidence="18">
    <location>
        <position position="272"/>
    </location>
    <ligand>
        <name>GTP</name>
        <dbReference type="ChEBI" id="CHEBI:37565"/>
    </ligand>
</feature>
<evidence type="ECO:0000256" key="18">
    <source>
        <dbReference type="HAMAP-Rule" id="MF_01283"/>
    </source>
</evidence>
<evidence type="ECO:0000256" key="11">
    <source>
        <dbReference type="ARBA" id="ARBA00022833"/>
    </source>
</evidence>
<evidence type="ECO:0000256" key="5">
    <source>
        <dbReference type="ARBA" id="ARBA00004904"/>
    </source>
</evidence>
<evidence type="ECO:0000256" key="15">
    <source>
        <dbReference type="ARBA" id="ARBA00023239"/>
    </source>
</evidence>
<gene>
    <name evidence="18 20" type="primary">ribBA</name>
    <name evidence="20" type="ORF">IBLFYP30_01482</name>
</gene>
<evidence type="ECO:0000259" key="19">
    <source>
        <dbReference type="Pfam" id="PF00925"/>
    </source>
</evidence>
<organism evidence="20">
    <name type="scientific">Intestinibacter bartlettii</name>
    <dbReference type="NCBI Taxonomy" id="261299"/>
    <lineage>
        <taxon>Bacteria</taxon>
        <taxon>Bacillati</taxon>
        <taxon>Bacillota</taxon>
        <taxon>Clostridia</taxon>
        <taxon>Peptostreptococcales</taxon>
        <taxon>Peptostreptococcaceae</taxon>
        <taxon>Intestinibacter</taxon>
    </lineage>
</organism>
<dbReference type="Pfam" id="PF00925">
    <property type="entry name" value="GTP_cyclohydro2"/>
    <property type="match status" value="1"/>
</dbReference>
<dbReference type="GO" id="GO:0008686">
    <property type="term" value="F:3,4-dihydroxy-2-butanone-4-phosphate synthase activity"/>
    <property type="evidence" value="ECO:0007669"/>
    <property type="project" value="UniProtKB-UniRule"/>
</dbReference>
<comment type="function">
    <text evidence="3 18">Catalyzes the conversion of D-ribulose 5-phosphate to formate and 3,4-dihydroxy-2-butanone 4-phosphate.</text>
</comment>
<proteinExistence type="inferred from homology"/>
<dbReference type="PANTHER" id="PTHR21327">
    <property type="entry name" value="GTP CYCLOHYDROLASE II-RELATED"/>
    <property type="match status" value="1"/>
</dbReference>
<dbReference type="Gene3D" id="3.40.50.10990">
    <property type="entry name" value="GTP cyclohydrolase II"/>
    <property type="match status" value="1"/>
</dbReference>
<dbReference type="NCBIfam" id="TIGR00505">
    <property type="entry name" value="ribA"/>
    <property type="match status" value="1"/>
</dbReference>
<keyword evidence="11 18" id="KW-0862">Zinc</keyword>
<dbReference type="GO" id="GO:0008270">
    <property type="term" value="F:zinc ion binding"/>
    <property type="evidence" value="ECO:0007669"/>
    <property type="project" value="UniProtKB-UniRule"/>
</dbReference>
<feature type="binding site" evidence="18">
    <location>
        <position position="29"/>
    </location>
    <ligand>
        <name>Mg(2+)</name>
        <dbReference type="ChEBI" id="CHEBI:18420"/>
        <label>2</label>
    </ligand>
</feature>
<comment type="pathway">
    <text evidence="4 18">Cofactor biosynthesis; riboflavin biosynthesis; 5-amino-6-(D-ribitylamino)uracil from GTP: step 1/4.</text>
</comment>
<keyword evidence="10 18" id="KW-0378">Hydrolase</keyword>
<dbReference type="GO" id="GO:0003935">
    <property type="term" value="F:GTP cyclohydrolase II activity"/>
    <property type="evidence" value="ECO:0007669"/>
    <property type="project" value="UniProtKB-UniRule"/>
</dbReference>
<evidence type="ECO:0000256" key="12">
    <source>
        <dbReference type="ARBA" id="ARBA00022842"/>
    </source>
</evidence>
<keyword evidence="8 18" id="KW-0479">Metal-binding</keyword>
<dbReference type="FunFam" id="3.40.50.10990:FF:000002">
    <property type="entry name" value="GTP cyclohydrolase-2"/>
    <property type="match status" value="1"/>
</dbReference>
<name>A0A6N3B711_9FIRM</name>
<evidence type="ECO:0000313" key="20">
    <source>
        <dbReference type="EMBL" id="VYT99651.1"/>
    </source>
</evidence>
<feature type="site" description="Essential for DHBP synthase activity" evidence="18">
    <location>
        <position position="126"/>
    </location>
</feature>
<feature type="binding site" evidence="18">
    <location>
        <position position="29"/>
    </location>
    <ligand>
        <name>Mg(2+)</name>
        <dbReference type="ChEBI" id="CHEBI:18420"/>
        <label>1</label>
    </ligand>
</feature>
<evidence type="ECO:0000256" key="17">
    <source>
        <dbReference type="ARBA" id="ARBA00049295"/>
    </source>
</evidence>
<feature type="binding site" evidence="18">
    <location>
        <position position="316"/>
    </location>
    <ligand>
        <name>GTP</name>
        <dbReference type="ChEBI" id="CHEBI:37565"/>
    </ligand>
</feature>
<dbReference type="Pfam" id="PF00926">
    <property type="entry name" value="DHBP_synthase"/>
    <property type="match status" value="1"/>
</dbReference>
<dbReference type="SUPFAM" id="SSF55821">
    <property type="entry name" value="YrdC/RibB"/>
    <property type="match status" value="1"/>
</dbReference>
<dbReference type="NCBIfam" id="NF006803">
    <property type="entry name" value="PRK09311.1"/>
    <property type="match status" value="1"/>
</dbReference>
<comment type="catalytic activity">
    <reaction evidence="17 18">
        <text>GTP + 4 H2O = 2,5-diamino-6-hydroxy-4-(5-phosphoribosylamino)-pyrimidine + formate + 2 phosphate + 3 H(+)</text>
        <dbReference type="Rhea" id="RHEA:23704"/>
        <dbReference type="ChEBI" id="CHEBI:15377"/>
        <dbReference type="ChEBI" id="CHEBI:15378"/>
        <dbReference type="ChEBI" id="CHEBI:15740"/>
        <dbReference type="ChEBI" id="CHEBI:37565"/>
        <dbReference type="ChEBI" id="CHEBI:43474"/>
        <dbReference type="ChEBI" id="CHEBI:58614"/>
        <dbReference type="EC" id="3.5.4.25"/>
    </reaction>
</comment>
<dbReference type="CDD" id="cd00641">
    <property type="entry name" value="GTP_cyclohydro2"/>
    <property type="match status" value="1"/>
</dbReference>
<comment type="similarity">
    <text evidence="6 18">In the N-terminal section; belongs to the DHBP synthase family.</text>
</comment>
<feature type="binding site" evidence="18">
    <location>
        <begin position="251"/>
        <end position="255"/>
    </location>
    <ligand>
        <name>GTP</name>
        <dbReference type="ChEBI" id="CHEBI:37565"/>
    </ligand>
</feature>
<dbReference type="RefSeq" id="WP_007286014.1">
    <property type="nucleotide sequence ID" value="NZ_CABIXZ010000001.1"/>
</dbReference>
<comment type="cofactor">
    <cofactor evidence="18">
        <name>Zn(2+)</name>
        <dbReference type="ChEBI" id="CHEBI:29105"/>
    </cofactor>
    <text evidence="18">Binds 1 zinc ion per subunit.</text>
</comment>
<feature type="binding site" evidence="18">
    <location>
        <begin position="28"/>
        <end position="29"/>
    </location>
    <ligand>
        <name>D-ribulose 5-phosphate</name>
        <dbReference type="ChEBI" id="CHEBI:58121"/>
    </ligand>
</feature>
<dbReference type="NCBIfam" id="TIGR00506">
    <property type="entry name" value="ribB"/>
    <property type="match status" value="1"/>
</dbReference>
<keyword evidence="7 18" id="KW-0686">Riboflavin biosynthesis</keyword>
<evidence type="ECO:0000256" key="6">
    <source>
        <dbReference type="ARBA" id="ARBA00005520"/>
    </source>
</evidence>
<evidence type="ECO:0000256" key="14">
    <source>
        <dbReference type="ARBA" id="ARBA00023211"/>
    </source>
</evidence>
<keyword evidence="14 18" id="KW-0464">Manganese</keyword>
<evidence type="ECO:0000256" key="10">
    <source>
        <dbReference type="ARBA" id="ARBA00022801"/>
    </source>
</evidence>
<feature type="domain" description="GTP cyclohydrolase II" evidence="19">
    <location>
        <begin position="208"/>
        <end position="371"/>
    </location>
</feature>
<comment type="function">
    <text evidence="18">Catalyzes the conversion of GTP to 2,5-diamino-6-ribosylamino-4(3H)-pyrimidinone 5'-phosphate (DARP), formate and pyrophosphate.</text>
</comment>
<feature type="binding site" evidence="18">
    <location>
        <position position="267"/>
    </location>
    <ligand>
        <name>Zn(2+)</name>
        <dbReference type="ChEBI" id="CHEBI:29105"/>
        <note>catalytic</note>
    </ligand>
</feature>
<accession>A0A6N3B711</accession>
<dbReference type="UniPathway" id="UPA00275">
    <property type="reaction ID" value="UER00399"/>
</dbReference>
<evidence type="ECO:0000256" key="9">
    <source>
        <dbReference type="ARBA" id="ARBA00022741"/>
    </source>
</evidence>
<dbReference type="NCBIfam" id="NF001591">
    <property type="entry name" value="PRK00393.1"/>
    <property type="match status" value="1"/>
</dbReference>
<dbReference type="GO" id="GO:0030145">
    <property type="term" value="F:manganese ion binding"/>
    <property type="evidence" value="ECO:0007669"/>
    <property type="project" value="UniProtKB-UniRule"/>
</dbReference>